<dbReference type="AlphaFoldDB" id="A0A8W8NIT1"/>
<dbReference type="Proteomes" id="UP000005408">
    <property type="component" value="Unassembled WGS sequence"/>
</dbReference>
<reference evidence="1" key="1">
    <citation type="submission" date="2022-08" db="UniProtKB">
        <authorList>
            <consortium name="EnsemblMetazoa"/>
        </authorList>
    </citation>
    <scope>IDENTIFICATION</scope>
    <source>
        <strain evidence="1">05x7-T-G4-1.051#20</strain>
    </source>
</reference>
<sequence>MTDKQKQVARGIVQKWRDKAEKTDQQKQIYLGIAQKWRKKTQKTQDREYLDSKTGTYKMREYRPRSPNTPKLREYKPKFKEVGIREYVPKSHVTGNQYVTLREYDHTYEVEPPDDDDRPMGEPRFCKPYRAIGSIKRTLALLFPPVR</sequence>
<keyword evidence="2" id="KW-1185">Reference proteome</keyword>
<dbReference type="EnsemblMetazoa" id="G5489.1">
    <property type="protein sequence ID" value="G5489.1:cds"/>
    <property type="gene ID" value="G5489"/>
</dbReference>
<protein>
    <submittedName>
        <fullName evidence="1">Uncharacterized protein</fullName>
    </submittedName>
</protein>
<evidence type="ECO:0000313" key="2">
    <source>
        <dbReference type="Proteomes" id="UP000005408"/>
    </source>
</evidence>
<proteinExistence type="predicted"/>
<dbReference type="RefSeq" id="XP_011441595.2">
    <property type="nucleotide sequence ID" value="XM_011443293.4"/>
</dbReference>
<organism evidence="1 2">
    <name type="scientific">Magallana gigas</name>
    <name type="common">Pacific oyster</name>
    <name type="synonym">Crassostrea gigas</name>
    <dbReference type="NCBI Taxonomy" id="29159"/>
    <lineage>
        <taxon>Eukaryota</taxon>
        <taxon>Metazoa</taxon>
        <taxon>Spiralia</taxon>
        <taxon>Lophotrochozoa</taxon>
        <taxon>Mollusca</taxon>
        <taxon>Bivalvia</taxon>
        <taxon>Autobranchia</taxon>
        <taxon>Pteriomorphia</taxon>
        <taxon>Ostreida</taxon>
        <taxon>Ostreoidea</taxon>
        <taxon>Ostreidae</taxon>
        <taxon>Magallana</taxon>
    </lineage>
</organism>
<name>A0A8W8NIT1_MAGGI</name>
<evidence type="ECO:0000313" key="1">
    <source>
        <dbReference type="EnsemblMetazoa" id="G5489.1:cds"/>
    </source>
</evidence>
<dbReference type="GeneID" id="105338269"/>
<accession>A0A8W8NIT1</accession>
<dbReference type="KEGG" id="crg:105338269"/>